<dbReference type="EMBL" id="BKAJ01000024">
    <property type="protein sequence ID" value="GEP54183.1"/>
    <property type="molecule type" value="Genomic_DNA"/>
</dbReference>
<dbReference type="RefSeq" id="WP_147147498.1">
    <property type="nucleotide sequence ID" value="NZ_BKAJ01000024.1"/>
</dbReference>
<reference evidence="2 3" key="1">
    <citation type="submission" date="2019-07" db="EMBL/GenBank/DDBJ databases">
        <title>Whole genome shotgun sequence of Reyranella soli NBRC 108950.</title>
        <authorList>
            <person name="Hosoyama A."/>
            <person name="Uohara A."/>
            <person name="Ohji S."/>
            <person name="Ichikawa N."/>
        </authorList>
    </citation>
    <scope>NUCLEOTIDE SEQUENCE [LARGE SCALE GENOMIC DNA]</scope>
    <source>
        <strain evidence="2 3">NBRC 108950</strain>
    </source>
</reference>
<dbReference type="OrthoDB" id="8479270at2"/>
<protein>
    <recommendedName>
        <fullName evidence="4">Secreted protein</fullName>
    </recommendedName>
</protein>
<dbReference type="AlphaFoldDB" id="A0A512N5G8"/>
<proteinExistence type="predicted"/>
<keyword evidence="1" id="KW-0732">Signal</keyword>
<evidence type="ECO:0008006" key="4">
    <source>
        <dbReference type="Google" id="ProtNLM"/>
    </source>
</evidence>
<gene>
    <name evidence="2" type="ORF">RSO01_13490</name>
</gene>
<evidence type="ECO:0000256" key="1">
    <source>
        <dbReference type="SAM" id="SignalP"/>
    </source>
</evidence>
<evidence type="ECO:0000313" key="2">
    <source>
        <dbReference type="EMBL" id="GEP54183.1"/>
    </source>
</evidence>
<feature type="chain" id="PRO_5021892309" description="Secreted protein" evidence="1">
    <location>
        <begin position="32"/>
        <end position="136"/>
    </location>
</feature>
<name>A0A512N5G8_9HYPH</name>
<dbReference type="Proteomes" id="UP000321058">
    <property type="component" value="Unassembled WGS sequence"/>
</dbReference>
<evidence type="ECO:0000313" key="3">
    <source>
        <dbReference type="Proteomes" id="UP000321058"/>
    </source>
</evidence>
<accession>A0A512N5G8</accession>
<keyword evidence="3" id="KW-1185">Reference proteome</keyword>
<sequence length="136" mass="15082">MTVSIAIRVLCVFVMLVAAMAMQASRNQAQAQDCEYGAFGCGHVEQHHQYLEWKPTTGKGSCCNGEDCRPVRARTEDDGSWSVWIPEFRRWIPVPAFAVGEPDRFGDGRSHVCSTKPLTTVPVFHIFCFSPTGSKS</sequence>
<organism evidence="2 3">
    <name type="scientific">Reyranella soli</name>
    <dbReference type="NCBI Taxonomy" id="1230389"/>
    <lineage>
        <taxon>Bacteria</taxon>
        <taxon>Pseudomonadati</taxon>
        <taxon>Pseudomonadota</taxon>
        <taxon>Alphaproteobacteria</taxon>
        <taxon>Hyphomicrobiales</taxon>
        <taxon>Reyranellaceae</taxon>
        <taxon>Reyranella</taxon>
    </lineage>
</organism>
<comment type="caution">
    <text evidence="2">The sequence shown here is derived from an EMBL/GenBank/DDBJ whole genome shotgun (WGS) entry which is preliminary data.</text>
</comment>
<feature type="signal peptide" evidence="1">
    <location>
        <begin position="1"/>
        <end position="31"/>
    </location>
</feature>